<keyword evidence="3" id="KW-0804">Transcription</keyword>
<dbReference type="AlphaFoldDB" id="A0A482LW60"/>
<keyword evidence="4" id="KW-0539">Nucleus</keyword>
<feature type="compositionally biased region" description="Basic residues" evidence="5">
    <location>
        <begin position="185"/>
        <end position="199"/>
    </location>
</feature>
<feature type="region of interest" description="Disordered" evidence="5">
    <location>
        <begin position="166"/>
        <end position="232"/>
    </location>
</feature>
<dbReference type="GO" id="GO:0001228">
    <property type="term" value="F:DNA-binding transcription activator activity, RNA polymerase II-specific"/>
    <property type="evidence" value="ECO:0007669"/>
    <property type="project" value="TreeGrafter"/>
</dbReference>
<feature type="domain" description="HMG box" evidence="6">
    <location>
        <begin position="113"/>
        <end position="181"/>
    </location>
</feature>
<dbReference type="SMART" id="SM00398">
    <property type="entry name" value="HMG"/>
    <property type="match status" value="1"/>
</dbReference>
<sequence length="415" mass="45699">MASVSAFPLMSTQQQEIEKTWYAAMIQIASATTGTTEIILPSDLRDRLGSDGVAAIAQRCSTFRNAQVEVIGDDTTDTVRIHVLSPGARSTVSSPMSPESPESPDSSKKGTKVSRPANAFILYRKHHHADIVAQNPGLHNNEISKIIGKMWRDETEPIKTQWKDKAENVKRQHLRDHPDYQYQPRKPHEKKRRMTKRKAQVLAAQQASASTSTTGTLPTHATVPTSTTTFSPMAPVVGPFSSVTSPSQLVDLANFDDPTFDFAANNELANFTLDTFEPGQLDLFANLLETHNAEFQMPQAPSFMPAAITALPTAINHAQAGGIPGAINNHINNENSAATAHDLATAEIDLNNFEASLEDLLSRELETMEQDGGAAFAADNQQMPMGFQYNDFESQRFTEFLEQMPEHMWGMEFVN</sequence>
<dbReference type="CDD" id="cd01389">
    <property type="entry name" value="HMG-box_ROX1-like"/>
    <property type="match status" value="1"/>
</dbReference>
<evidence type="ECO:0000256" key="5">
    <source>
        <dbReference type="SAM" id="MobiDB-lite"/>
    </source>
</evidence>
<evidence type="ECO:0000256" key="2">
    <source>
        <dbReference type="ARBA" id="ARBA00023125"/>
    </source>
</evidence>
<evidence type="ECO:0000256" key="1">
    <source>
        <dbReference type="ARBA" id="ARBA00023015"/>
    </source>
</evidence>
<organism evidence="7">
    <name type="scientific">Aureobasidium zeae</name>
    <dbReference type="NCBI Taxonomy" id="1592451"/>
    <lineage>
        <taxon>Eukaryota</taxon>
        <taxon>Fungi</taxon>
        <taxon>Dikarya</taxon>
        <taxon>Ascomycota</taxon>
        <taxon>Pezizomycotina</taxon>
        <taxon>Dothideomycetes</taxon>
        <taxon>Dothideomycetidae</taxon>
        <taxon>Dothideales</taxon>
        <taxon>Saccotheciaceae</taxon>
        <taxon>Aureobasidium</taxon>
    </lineage>
</organism>
<feature type="region of interest" description="Disordered" evidence="5">
    <location>
        <begin position="85"/>
        <end position="113"/>
    </location>
</feature>
<evidence type="ECO:0000313" key="7">
    <source>
        <dbReference type="EMBL" id="QBQ58040.3"/>
    </source>
</evidence>
<dbReference type="PANTHER" id="PTHR10270:SF161">
    <property type="entry name" value="SEX-DETERMINING REGION Y PROTEIN"/>
    <property type="match status" value="1"/>
</dbReference>
<feature type="compositionally biased region" description="Low complexity" evidence="5">
    <location>
        <begin position="200"/>
        <end position="229"/>
    </location>
</feature>
<dbReference type="GO" id="GO:0000122">
    <property type="term" value="P:negative regulation of transcription by RNA polymerase II"/>
    <property type="evidence" value="ECO:0007669"/>
    <property type="project" value="TreeGrafter"/>
</dbReference>
<name>A0A482LW60_9PEZI</name>
<dbReference type="FunFam" id="1.10.30.10:FF:000041">
    <property type="entry name" value="HMG box family protein"/>
    <property type="match status" value="1"/>
</dbReference>
<evidence type="ECO:0000259" key="6">
    <source>
        <dbReference type="PROSITE" id="PS50118"/>
    </source>
</evidence>
<keyword evidence="2 4" id="KW-0238">DNA-binding</keyword>
<dbReference type="PANTHER" id="PTHR10270">
    <property type="entry name" value="SOX TRANSCRIPTION FACTOR"/>
    <property type="match status" value="1"/>
</dbReference>
<reference evidence="7" key="1">
    <citation type="submission" date="2019-01" db="EMBL/GenBank/DDBJ databases">
        <authorList>
            <person name="Chen N."/>
            <person name="Sun J."/>
            <person name="Xu R."/>
            <person name="Xue C."/>
        </authorList>
    </citation>
    <scope>NUCLEOTIDE SEQUENCE</scope>
    <source>
        <strain evidence="7">JIMHK-9</strain>
    </source>
</reference>
<proteinExistence type="predicted"/>
<feature type="DNA-binding region" description="HMG box" evidence="4">
    <location>
        <begin position="113"/>
        <end position="181"/>
    </location>
</feature>
<dbReference type="Gene3D" id="1.10.30.10">
    <property type="entry name" value="High mobility group box domain"/>
    <property type="match status" value="1"/>
</dbReference>
<dbReference type="SUPFAM" id="SSF47095">
    <property type="entry name" value="HMG-box"/>
    <property type="match status" value="1"/>
</dbReference>
<dbReference type="GO" id="GO:0030154">
    <property type="term" value="P:cell differentiation"/>
    <property type="evidence" value="ECO:0007669"/>
    <property type="project" value="TreeGrafter"/>
</dbReference>
<dbReference type="PROSITE" id="PS50118">
    <property type="entry name" value="HMG_BOX_2"/>
    <property type="match status" value="1"/>
</dbReference>
<feature type="compositionally biased region" description="Low complexity" evidence="5">
    <location>
        <begin position="93"/>
        <end position="104"/>
    </location>
</feature>
<dbReference type="InterPro" id="IPR036910">
    <property type="entry name" value="HMG_box_dom_sf"/>
</dbReference>
<dbReference type="InterPro" id="IPR009071">
    <property type="entry name" value="HMG_box_dom"/>
</dbReference>
<evidence type="ECO:0000256" key="3">
    <source>
        <dbReference type="ARBA" id="ARBA00023163"/>
    </source>
</evidence>
<gene>
    <name evidence="7" type="primary">MAT1-2-1</name>
</gene>
<dbReference type="GO" id="GO:0000978">
    <property type="term" value="F:RNA polymerase II cis-regulatory region sequence-specific DNA binding"/>
    <property type="evidence" value="ECO:0007669"/>
    <property type="project" value="TreeGrafter"/>
</dbReference>
<dbReference type="EMBL" id="MK416192">
    <property type="protein sequence ID" value="QBQ58040.3"/>
    <property type="molecule type" value="Genomic_DNA"/>
</dbReference>
<feature type="compositionally biased region" description="Basic and acidic residues" evidence="5">
    <location>
        <begin position="166"/>
        <end position="179"/>
    </location>
</feature>
<dbReference type="Pfam" id="PF00505">
    <property type="entry name" value="HMG_box"/>
    <property type="match status" value="1"/>
</dbReference>
<dbReference type="GO" id="GO:0005634">
    <property type="term" value="C:nucleus"/>
    <property type="evidence" value="ECO:0007669"/>
    <property type="project" value="UniProtKB-UniRule"/>
</dbReference>
<keyword evidence="1" id="KW-0805">Transcription regulation</keyword>
<evidence type="ECO:0000256" key="4">
    <source>
        <dbReference type="PROSITE-ProRule" id="PRU00267"/>
    </source>
</evidence>
<accession>A0A482LW60</accession>
<protein>
    <submittedName>
        <fullName evidence="7">MAT1-2-1</fullName>
    </submittedName>
</protein>
<dbReference type="InterPro" id="IPR050140">
    <property type="entry name" value="SRY-related_HMG-box_TF-like"/>
</dbReference>